<proteinExistence type="predicted"/>
<organism evidence="1 2">
    <name type="scientific">Salarchaeum japonicum</name>
    <dbReference type="NCBI Taxonomy" id="555573"/>
    <lineage>
        <taxon>Archaea</taxon>
        <taxon>Methanobacteriati</taxon>
        <taxon>Methanobacteriota</taxon>
        <taxon>Stenosarchaea group</taxon>
        <taxon>Halobacteria</taxon>
        <taxon>Halobacteriales</taxon>
        <taxon>Halobacteriaceae</taxon>
    </lineage>
</organism>
<sequence length="142" mass="16035">MECTSKYGPIRVEKAIAKPARAVTVVVRRGDRRDATTQRGKRERERVHVMHVEDIVFSPESRVGQLRREMKGFVRRKTKVSANSDAVAYLFSGKSGCPTRCFDSYLVTALNESFAHLLHLCLDAASVRSIPRRNLANFHGYA</sequence>
<comment type="caution">
    <text evidence="1">The sequence shown here is derived from an EMBL/GenBank/DDBJ whole genome shotgun (WGS) entry which is preliminary data.</text>
</comment>
<name>A0AAV3T3E1_9EURY</name>
<evidence type="ECO:0008006" key="3">
    <source>
        <dbReference type="Google" id="ProtNLM"/>
    </source>
</evidence>
<reference evidence="1 2" key="1">
    <citation type="journal article" date="2019" name="Int. J. Syst. Evol. Microbiol.">
        <title>The Global Catalogue of Microorganisms (GCM) 10K type strain sequencing project: providing services to taxonomists for standard genome sequencing and annotation.</title>
        <authorList>
            <consortium name="The Broad Institute Genomics Platform"/>
            <consortium name="The Broad Institute Genome Sequencing Center for Infectious Disease"/>
            <person name="Wu L."/>
            <person name="Ma J."/>
        </authorList>
    </citation>
    <scope>NUCLEOTIDE SEQUENCE [LARGE SCALE GENOMIC DNA]</scope>
    <source>
        <strain evidence="1 2">JCM 16327</strain>
    </source>
</reference>
<evidence type="ECO:0000313" key="1">
    <source>
        <dbReference type="EMBL" id="GAA0656198.1"/>
    </source>
</evidence>
<dbReference type="AlphaFoldDB" id="A0AAV3T3E1"/>
<gene>
    <name evidence="1" type="ORF">GCM10009019_20150</name>
</gene>
<keyword evidence="2" id="KW-1185">Reference proteome</keyword>
<protein>
    <recommendedName>
        <fullName evidence="3">Transposase</fullName>
    </recommendedName>
</protein>
<accession>A0AAV3T3E1</accession>
<dbReference type="EMBL" id="BAAADU010000002">
    <property type="protein sequence ID" value="GAA0656198.1"/>
    <property type="molecule type" value="Genomic_DNA"/>
</dbReference>
<evidence type="ECO:0000313" key="2">
    <source>
        <dbReference type="Proteomes" id="UP001500194"/>
    </source>
</evidence>
<dbReference type="Proteomes" id="UP001500194">
    <property type="component" value="Unassembled WGS sequence"/>
</dbReference>